<organism evidence="1 2">
    <name type="scientific">Dioscorea alata</name>
    <name type="common">Purple yam</name>
    <dbReference type="NCBI Taxonomy" id="55571"/>
    <lineage>
        <taxon>Eukaryota</taxon>
        <taxon>Viridiplantae</taxon>
        <taxon>Streptophyta</taxon>
        <taxon>Embryophyta</taxon>
        <taxon>Tracheophyta</taxon>
        <taxon>Spermatophyta</taxon>
        <taxon>Magnoliopsida</taxon>
        <taxon>Liliopsida</taxon>
        <taxon>Dioscoreales</taxon>
        <taxon>Dioscoreaceae</taxon>
        <taxon>Dioscorea</taxon>
    </lineage>
</organism>
<dbReference type="EMBL" id="CM037015">
    <property type="protein sequence ID" value="KAH7683095.1"/>
    <property type="molecule type" value="Genomic_DNA"/>
</dbReference>
<comment type="caution">
    <text evidence="1">The sequence shown here is derived from an EMBL/GenBank/DDBJ whole genome shotgun (WGS) entry which is preliminary data.</text>
</comment>
<protein>
    <submittedName>
        <fullName evidence="1">Ubiquitin regulatory protein</fullName>
    </submittedName>
</protein>
<reference evidence="2" key="1">
    <citation type="journal article" date="2022" name="Nat. Commun.">
        <title>Chromosome evolution and the genetic basis of agronomically important traits in greater yam.</title>
        <authorList>
            <person name="Bredeson J.V."/>
            <person name="Lyons J.B."/>
            <person name="Oniyinde I.O."/>
            <person name="Okereke N.R."/>
            <person name="Kolade O."/>
            <person name="Nnabue I."/>
            <person name="Nwadili C.O."/>
            <person name="Hribova E."/>
            <person name="Parker M."/>
            <person name="Nwogha J."/>
            <person name="Shu S."/>
            <person name="Carlson J."/>
            <person name="Kariba R."/>
            <person name="Muthemba S."/>
            <person name="Knop K."/>
            <person name="Barton G.J."/>
            <person name="Sherwood A.V."/>
            <person name="Lopez-Montes A."/>
            <person name="Asiedu R."/>
            <person name="Jamnadass R."/>
            <person name="Muchugi A."/>
            <person name="Goodstein D."/>
            <person name="Egesi C.N."/>
            <person name="Featherston J."/>
            <person name="Asfaw A."/>
            <person name="Simpson G.G."/>
            <person name="Dolezel J."/>
            <person name="Hendre P.S."/>
            <person name="Van Deynze A."/>
            <person name="Kumar P.L."/>
            <person name="Obidiegwu J.E."/>
            <person name="Bhattacharjee R."/>
            <person name="Rokhsar D.S."/>
        </authorList>
    </citation>
    <scope>NUCLEOTIDE SEQUENCE [LARGE SCALE GENOMIC DNA]</scope>
    <source>
        <strain evidence="2">cv. TDa95/00328</strain>
    </source>
</reference>
<evidence type="ECO:0000313" key="2">
    <source>
        <dbReference type="Proteomes" id="UP000827976"/>
    </source>
</evidence>
<proteinExistence type="predicted"/>
<sequence>MAVPEVNKEMLRELESMGFPTAHAIRGLHFSGNASIEAAIDWIAEHENDPDIDQMPLVPINIEIESGKPTFAMEYVKIKAQELRQKLKVEEEKRMGTEREKERRRAGKEQLQAKRILEENERKRASAWRKAEQEEVKQARERILKRLEDDKAERRRNLGLPSEDHSSKKMTKHFQNTKISDEHDSSAISSATTVDNLQECLRSLKQNHLDEDARVKRAFQTLLTYIANVAKNPENEKFRKIRLSNPAFMDRVGSMFGGIEFLVLCGFEKLKLNGIEYLYMPRDKVDHRILRNAALELNSALNNPYFGMFSRKNDDY</sequence>
<accession>A0ACB7W680</accession>
<name>A0ACB7W680_DIOAL</name>
<gene>
    <name evidence="1" type="ORF">IHE45_05G161300</name>
</gene>
<evidence type="ECO:0000313" key="1">
    <source>
        <dbReference type="EMBL" id="KAH7683095.1"/>
    </source>
</evidence>
<dbReference type="Proteomes" id="UP000827976">
    <property type="component" value="Chromosome 5"/>
</dbReference>
<keyword evidence="2" id="KW-1185">Reference proteome</keyword>